<evidence type="ECO:0000256" key="2">
    <source>
        <dbReference type="ARBA" id="ARBA00022801"/>
    </source>
</evidence>
<dbReference type="GeneID" id="63823363"/>
<evidence type="ECO:0000256" key="1">
    <source>
        <dbReference type="ARBA" id="ARBA00010088"/>
    </source>
</evidence>
<keyword evidence="2" id="KW-0378">Hydrolase</keyword>
<evidence type="ECO:0000313" key="5">
    <source>
        <dbReference type="Proteomes" id="UP000076871"/>
    </source>
</evidence>
<dbReference type="PIRSF" id="PIRSF005539">
    <property type="entry name" value="Pept_S33_TRI_F1"/>
    <property type="match status" value="1"/>
</dbReference>
<dbReference type="InterPro" id="IPR000073">
    <property type="entry name" value="AB_hydrolase_1"/>
</dbReference>
<comment type="similarity">
    <text evidence="1">Belongs to the peptidase S33 family.</text>
</comment>
<sequence>MSIPVVEGFVPFSWPAAGKPCQTYYKLYGDLKSGPTPLIFIHGGYGYTHKYGLPHTDLAAGPRAIPVLFYDQIGCGQSTHLPEKVGDWEFWLIQHFIDELENLISCLGIQTYDVLGHSWGAVLGAELAIRRPRGLRRLVLASGLASMDLWSLAARNLLKTIPDDLQKVINDCEKAGKINAPEYEAAMTVFAKQFVCRPETWPPEVSSAFEENEKDMTMTKTLGGGMSDFHVTGSMKDWSVIPDIHKINVPVLMTNGRYDGAQDYVVGKKEKAI</sequence>
<dbReference type="PANTHER" id="PTHR43433">
    <property type="entry name" value="HYDROLASE, ALPHA/BETA FOLD FAMILY PROTEIN"/>
    <property type="match status" value="1"/>
</dbReference>
<dbReference type="SUPFAM" id="SSF53474">
    <property type="entry name" value="alpha/beta-Hydrolases"/>
    <property type="match status" value="1"/>
</dbReference>
<accession>A0A165EYW9</accession>
<evidence type="ECO:0000313" key="4">
    <source>
        <dbReference type="EMBL" id="KZT08006.1"/>
    </source>
</evidence>
<dbReference type="EMBL" id="KV427617">
    <property type="protein sequence ID" value="KZT08006.1"/>
    <property type="molecule type" value="Genomic_DNA"/>
</dbReference>
<evidence type="ECO:0000259" key="3">
    <source>
        <dbReference type="Pfam" id="PF00561"/>
    </source>
</evidence>
<dbReference type="InterPro" id="IPR005945">
    <property type="entry name" value="Pro_imino_pep"/>
</dbReference>
<reference evidence="4 5" key="1">
    <citation type="journal article" date="2016" name="Mol. Biol. Evol.">
        <title>Comparative Genomics of Early-Diverging Mushroom-Forming Fungi Provides Insights into the Origins of Lignocellulose Decay Capabilities.</title>
        <authorList>
            <person name="Nagy L.G."/>
            <person name="Riley R."/>
            <person name="Tritt A."/>
            <person name="Adam C."/>
            <person name="Daum C."/>
            <person name="Floudas D."/>
            <person name="Sun H."/>
            <person name="Yadav J.S."/>
            <person name="Pangilinan J."/>
            <person name="Larsson K.H."/>
            <person name="Matsuura K."/>
            <person name="Barry K."/>
            <person name="Labutti K."/>
            <person name="Kuo R."/>
            <person name="Ohm R.A."/>
            <person name="Bhattacharya S.S."/>
            <person name="Shirouzu T."/>
            <person name="Yoshinaga Y."/>
            <person name="Martin F.M."/>
            <person name="Grigoriev I.V."/>
            <person name="Hibbett D.S."/>
        </authorList>
    </citation>
    <scope>NUCLEOTIDE SEQUENCE [LARGE SCALE GENOMIC DNA]</scope>
    <source>
        <strain evidence="4 5">93-53</strain>
    </source>
</reference>
<dbReference type="RefSeq" id="XP_040765746.1">
    <property type="nucleotide sequence ID" value="XM_040906334.1"/>
</dbReference>
<dbReference type="AlphaFoldDB" id="A0A165EYW9"/>
<dbReference type="GO" id="GO:0006508">
    <property type="term" value="P:proteolysis"/>
    <property type="evidence" value="ECO:0007669"/>
    <property type="project" value="InterPro"/>
</dbReference>
<dbReference type="Proteomes" id="UP000076871">
    <property type="component" value="Unassembled WGS sequence"/>
</dbReference>
<dbReference type="InterPro" id="IPR002410">
    <property type="entry name" value="Peptidase_S33"/>
</dbReference>
<dbReference type="Gene3D" id="3.40.50.1820">
    <property type="entry name" value="alpha/beta hydrolase"/>
    <property type="match status" value="1"/>
</dbReference>
<protein>
    <submittedName>
        <fullName evidence="4">Proline-specific peptidase</fullName>
    </submittedName>
</protein>
<dbReference type="InterPro" id="IPR050471">
    <property type="entry name" value="AB_hydrolase"/>
</dbReference>
<dbReference type="Pfam" id="PF00561">
    <property type="entry name" value="Abhydrolase_1"/>
    <property type="match status" value="1"/>
</dbReference>
<organism evidence="4 5">
    <name type="scientific">Laetiporus sulphureus 93-53</name>
    <dbReference type="NCBI Taxonomy" id="1314785"/>
    <lineage>
        <taxon>Eukaryota</taxon>
        <taxon>Fungi</taxon>
        <taxon>Dikarya</taxon>
        <taxon>Basidiomycota</taxon>
        <taxon>Agaricomycotina</taxon>
        <taxon>Agaricomycetes</taxon>
        <taxon>Polyporales</taxon>
        <taxon>Laetiporus</taxon>
    </lineage>
</organism>
<dbReference type="PANTHER" id="PTHR43433:SF5">
    <property type="entry name" value="AB HYDROLASE-1 DOMAIN-CONTAINING PROTEIN"/>
    <property type="match status" value="1"/>
</dbReference>
<dbReference type="NCBIfam" id="TIGR01250">
    <property type="entry name" value="pro_imino_pep_2"/>
    <property type="match status" value="1"/>
</dbReference>
<proteinExistence type="inferred from homology"/>
<keyword evidence="5" id="KW-1185">Reference proteome</keyword>
<dbReference type="InParanoid" id="A0A165EYW9"/>
<feature type="domain" description="AB hydrolase-1" evidence="3">
    <location>
        <begin position="37"/>
        <end position="224"/>
    </location>
</feature>
<dbReference type="InterPro" id="IPR029058">
    <property type="entry name" value="AB_hydrolase_fold"/>
</dbReference>
<gene>
    <name evidence="4" type="ORF">LAESUDRAFT_698077</name>
</gene>
<dbReference type="PRINTS" id="PR00793">
    <property type="entry name" value="PROAMNOPTASE"/>
</dbReference>
<dbReference type="GO" id="GO:0008233">
    <property type="term" value="F:peptidase activity"/>
    <property type="evidence" value="ECO:0007669"/>
    <property type="project" value="InterPro"/>
</dbReference>
<dbReference type="OrthoDB" id="190201at2759"/>
<name>A0A165EYW9_9APHY</name>